<dbReference type="PANTHER" id="PTHR47338">
    <property type="entry name" value="ZN(II)2CYS6 TRANSCRIPTION FACTOR (EUROFUNG)-RELATED"/>
    <property type="match status" value="1"/>
</dbReference>
<comment type="subcellular location">
    <subcellularLocation>
        <location evidence="1">Nucleus</location>
    </subcellularLocation>
</comment>
<dbReference type="Proteomes" id="UP001221142">
    <property type="component" value="Unassembled WGS sequence"/>
</dbReference>
<keyword evidence="5" id="KW-0539">Nucleus</keyword>
<dbReference type="AlphaFoldDB" id="A0AAD7C3C0"/>
<evidence type="ECO:0000256" key="2">
    <source>
        <dbReference type="ARBA" id="ARBA00022723"/>
    </source>
</evidence>
<evidence type="ECO:0000256" key="5">
    <source>
        <dbReference type="ARBA" id="ARBA00023242"/>
    </source>
</evidence>
<name>A0AAD7C3C0_9AGAR</name>
<evidence type="ECO:0000259" key="6">
    <source>
        <dbReference type="PROSITE" id="PS50048"/>
    </source>
</evidence>
<dbReference type="Pfam" id="PF04082">
    <property type="entry name" value="Fungal_trans"/>
    <property type="match status" value="1"/>
</dbReference>
<evidence type="ECO:0000256" key="3">
    <source>
        <dbReference type="ARBA" id="ARBA00023015"/>
    </source>
</evidence>
<dbReference type="CDD" id="cd00067">
    <property type="entry name" value="GAL4"/>
    <property type="match status" value="1"/>
</dbReference>
<dbReference type="Gene3D" id="4.10.240.10">
    <property type="entry name" value="Zn(2)-C6 fungal-type DNA-binding domain"/>
    <property type="match status" value="1"/>
</dbReference>
<organism evidence="7 8">
    <name type="scientific">Roridomyces roridus</name>
    <dbReference type="NCBI Taxonomy" id="1738132"/>
    <lineage>
        <taxon>Eukaryota</taxon>
        <taxon>Fungi</taxon>
        <taxon>Dikarya</taxon>
        <taxon>Basidiomycota</taxon>
        <taxon>Agaricomycotina</taxon>
        <taxon>Agaricomycetes</taxon>
        <taxon>Agaricomycetidae</taxon>
        <taxon>Agaricales</taxon>
        <taxon>Marasmiineae</taxon>
        <taxon>Mycenaceae</taxon>
        <taxon>Roridomyces</taxon>
    </lineage>
</organism>
<dbReference type="GO" id="GO:0008270">
    <property type="term" value="F:zinc ion binding"/>
    <property type="evidence" value="ECO:0007669"/>
    <property type="project" value="InterPro"/>
</dbReference>
<dbReference type="SUPFAM" id="SSF57701">
    <property type="entry name" value="Zn2/Cys6 DNA-binding domain"/>
    <property type="match status" value="1"/>
</dbReference>
<dbReference type="GO" id="GO:0000981">
    <property type="term" value="F:DNA-binding transcription factor activity, RNA polymerase II-specific"/>
    <property type="evidence" value="ECO:0007669"/>
    <property type="project" value="InterPro"/>
</dbReference>
<keyword evidence="2" id="KW-0479">Metal-binding</keyword>
<evidence type="ECO:0000256" key="1">
    <source>
        <dbReference type="ARBA" id="ARBA00004123"/>
    </source>
</evidence>
<reference evidence="7" key="1">
    <citation type="submission" date="2023-03" db="EMBL/GenBank/DDBJ databases">
        <title>Massive genome expansion in bonnet fungi (Mycena s.s.) driven by repeated elements and novel gene families across ecological guilds.</title>
        <authorList>
            <consortium name="Lawrence Berkeley National Laboratory"/>
            <person name="Harder C.B."/>
            <person name="Miyauchi S."/>
            <person name="Viragh M."/>
            <person name="Kuo A."/>
            <person name="Thoen E."/>
            <person name="Andreopoulos B."/>
            <person name="Lu D."/>
            <person name="Skrede I."/>
            <person name="Drula E."/>
            <person name="Henrissat B."/>
            <person name="Morin E."/>
            <person name="Kohler A."/>
            <person name="Barry K."/>
            <person name="LaButti K."/>
            <person name="Morin E."/>
            <person name="Salamov A."/>
            <person name="Lipzen A."/>
            <person name="Mereny Z."/>
            <person name="Hegedus B."/>
            <person name="Baldrian P."/>
            <person name="Stursova M."/>
            <person name="Weitz H."/>
            <person name="Taylor A."/>
            <person name="Grigoriev I.V."/>
            <person name="Nagy L.G."/>
            <person name="Martin F."/>
            <person name="Kauserud H."/>
        </authorList>
    </citation>
    <scope>NUCLEOTIDE SEQUENCE</scope>
    <source>
        <strain evidence="7">9284</strain>
    </source>
</reference>
<evidence type="ECO:0000256" key="4">
    <source>
        <dbReference type="ARBA" id="ARBA00023163"/>
    </source>
</evidence>
<proteinExistence type="predicted"/>
<dbReference type="EMBL" id="JARKIF010000006">
    <property type="protein sequence ID" value="KAJ7636654.1"/>
    <property type="molecule type" value="Genomic_DNA"/>
</dbReference>
<dbReference type="PROSITE" id="PS50048">
    <property type="entry name" value="ZN2_CY6_FUNGAL_2"/>
    <property type="match status" value="1"/>
</dbReference>
<accession>A0AAD7C3C0</accession>
<protein>
    <submittedName>
        <fullName evidence="7">Zn(2)-Cys(6) binuclear cluster domain-containing protein</fullName>
    </submittedName>
</protein>
<keyword evidence="3" id="KW-0805">Transcription regulation</keyword>
<keyword evidence="4" id="KW-0804">Transcription</keyword>
<dbReference type="InterPro" id="IPR050815">
    <property type="entry name" value="TF_fung"/>
</dbReference>
<dbReference type="Pfam" id="PF00172">
    <property type="entry name" value="Zn_clus"/>
    <property type="match status" value="1"/>
</dbReference>
<dbReference type="PANTHER" id="PTHR47338:SF29">
    <property type="entry name" value="ZN(2)-C6 FUNGAL-TYPE DOMAIN-CONTAINING PROTEIN"/>
    <property type="match status" value="1"/>
</dbReference>
<evidence type="ECO:0000313" key="7">
    <source>
        <dbReference type="EMBL" id="KAJ7636654.1"/>
    </source>
</evidence>
<dbReference type="InterPro" id="IPR007219">
    <property type="entry name" value="XnlR_reg_dom"/>
</dbReference>
<comment type="caution">
    <text evidence="7">The sequence shown here is derived from an EMBL/GenBank/DDBJ whole genome shotgun (WGS) entry which is preliminary data.</text>
</comment>
<feature type="domain" description="Zn(2)-C6 fungal-type" evidence="6">
    <location>
        <begin position="23"/>
        <end position="56"/>
    </location>
</feature>
<dbReference type="CDD" id="cd12148">
    <property type="entry name" value="fungal_TF_MHR"/>
    <property type="match status" value="1"/>
</dbReference>
<sequence>MTQHFFASSGAHAPRTNLPRGKACMNCRRRKIKCDGIKPVCGQCSRSPGAADDCEYPLEGRSRTQQLEETIKKLQSRIGELEATANESSIFLHEPYESGVEAPPELPRFPSWSPSSPLSASSRVATPSSSSTSSSLVLEEPPSDVIERLVDTFLSNFRQFGFFLDRDTFRRSALLTFPFGHYSRPSPALLSAVYMWGARLSHSLHPTYNEEAFLSCTLQNIHQDLAGRHPHRAIHSIQAEVLLSVYFLTLGRPVEGIYHSSAAVSLAISAGLHIIQPTPHSAGGGSRLSPQPTTFGVLEAPACPPAADSLEEGERICAFWTVVIVNNYWVAAHGSPSAISYYDTPIDTPWPLELQDYVSPQLFDHVGASSGATVSKFLAGVIVDGFSPLALLAKASLLLERSITFSSRGRYADHSAGAFETLDVLLQQFVHTIPIGISAVGGPEGLEARPCLLVAHTIAHAAIIRLHAHRIHTSETSRGKYLSAARSVVHLMNGIDFSVWPTSIDPIMGILWTTVCEVFLSELSNMQQPGSFKFAQTYEDYVACLQTILATMSRFSSTSPLIDYFATRVKQTYNAVSGQ</sequence>
<dbReference type="GO" id="GO:0006351">
    <property type="term" value="P:DNA-templated transcription"/>
    <property type="evidence" value="ECO:0007669"/>
    <property type="project" value="InterPro"/>
</dbReference>
<gene>
    <name evidence="7" type="ORF">FB45DRAFT_907024</name>
</gene>
<dbReference type="GO" id="GO:0003677">
    <property type="term" value="F:DNA binding"/>
    <property type="evidence" value="ECO:0007669"/>
    <property type="project" value="InterPro"/>
</dbReference>
<dbReference type="SMART" id="SM00066">
    <property type="entry name" value="GAL4"/>
    <property type="match status" value="1"/>
</dbReference>
<dbReference type="InterPro" id="IPR036864">
    <property type="entry name" value="Zn2-C6_fun-type_DNA-bd_sf"/>
</dbReference>
<dbReference type="InterPro" id="IPR001138">
    <property type="entry name" value="Zn2Cys6_DnaBD"/>
</dbReference>
<evidence type="ECO:0000313" key="8">
    <source>
        <dbReference type="Proteomes" id="UP001221142"/>
    </source>
</evidence>
<keyword evidence="8" id="KW-1185">Reference proteome</keyword>
<dbReference type="GO" id="GO:0005634">
    <property type="term" value="C:nucleus"/>
    <property type="evidence" value="ECO:0007669"/>
    <property type="project" value="UniProtKB-SubCell"/>
</dbReference>